<dbReference type="OrthoDB" id="10658096at2759"/>
<reference evidence="3 4" key="1">
    <citation type="submission" date="2015-10" db="EMBL/GenBank/DDBJ databases">
        <title>Full genome of DAOMC 229536 Phialocephala scopiformis, a fungal endophyte of spruce producing the potent anti-insectan compound rugulosin.</title>
        <authorList>
            <consortium name="DOE Joint Genome Institute"/>
            <person name="Walker A.K."/>
            <person name="Frasz S.L."/>
            <person name="Seifert K.A."/>
            <person name="Miller J.D."/>
            <person name="Mondo S.J."/>
            <person name="Labutti K."/>
            <person name="Lipzen A."/>
            <person name="Dockter R."/>
            <person name="Kennedy M."/>
            <person name="Grigoriev I.V."/>
            <person name="Spatafora J.W."/>
        </authorList>
    </citation>
    <scope>NUCLEOTIDE SEQUENCE [LARGE SCALE GENOMIC DNA]</scope>
    <source>
        <strain evidence="3 4">CBS 120377</strain>
    </source>
</reference>
<dbReference type="RefSeq" id="XP_018065145.1">
    <property type="nucleotide sequence ID" value="XM_018218810.1"/>
</dbReference>
<dbReference type="Proteomes" id="UP000070700">
    <property type="component" value="Unassembled WGS sequence"/>
</dbReference>
<proteinExistence type="predicted"/>
<keyword evidence="4" id="KW-1185">Reference proteome</keyword>
<keyword evidence="2" id="KW-0472">Membrane</keyword>
<dbReference type="AlphaFoldDB" id="A0A194WS38"/>
<dbReference type="GeneID" id="28828536"/>
<dbReference type="EMBL" id="KQ947428">
    <property type="protein sequence ID" value="KUJ10790.1"/>
    <property type="molecule type" value="Genomic_DNA"/>
</dbReference>
<accession>A0A194WS38</accession>
<evidence type="ECO:0000256" key="1">
    <source>
        <dbReference type="SAM" id="MobiDB-lite"/>
    </source>
</evidence>
<evidence type="ECO:0000256" key="2">
    <source>
        <dbReference type="SAM" id="Phobius"/>
    </source>
</evidence>
<feature type="transmembrane region" description="Helical" evidence="2">
    <location>
        <begin position="166"/>
        <end position="186"/>
    </location>
</feature>
<name>A0A194WS38_MOLSC</name>
<gene>
    <name evidence="3" type="ORF">LY89DRAFT_723361</name>
</gene>
<keyword evidence="2" id="KW-0812">Transmembrane</keyword>
<dbReference type="InParanoid" id="A0A194WS38"/>
<protein>
    <submittedName>
        <fullName evidence="3">Uncharacterized protein</fullName>
    </submittedName>
</protein>
<feature type="compositionally biased region" description="Low complexity" evidence="1">
    <location>
        <begin position="23"/>
        <end position="35"/>
    </location>
</feature>
<keyword evidence="2" id="KW-1133">Transmembrane helix</keyword>
<evidence type="ECO:0000313" key="3">
    <source>
        <dbReference type="EMBL" id="KUJ10790.1"/>
    </source>
</evidence>
<sequence length="230" mass="26127">MPHTHKTSYITKLRLQTSLQPHTKPTTTTTNTNPTQISNLTMAPHIKIADKPSAEAYLQEKMPLIMDAIVETIKNGEATWTLDSDHSKNRTLVQNIVIHSRALDGWRRVTGTIRPLENVTDLPRRALSDGFRRVIGTIRPIQNVTDLPRRGLLEEEHREAANLKRAAPFLVVLAVILALVGSYILFEKVQIYLAKRKKDRVFAQLESQNQAKGYSTMVRRGSWVQRMMGK</sequence>
<dbReference type="KEGG" id="psco:LY89DRAFT_723361"/>
<feature type="region of interest" description="Disordered" evidence="1">
    <location>
        <begin position="15"/>
        <end position="36"/>
    </location>
</feature>
<organism evidence="3 4">
    <name type="scientific">Mollisia scopiformis</name>
    <name type="common">Conifer needle endophyte fungus</name>
    <name type="synonym">Phialocephala scopiformis</name>
    <dbReference type="NCBI Taxonomy" id="149040"/>
    <lineage>
        <taxon>Eukaryota</taxon>
        <taxon>Fungi</taxon>
        <taxon>Dikarya</taxon>
        <taxon>Ascomycota</taxon>
        <taxon>Pezizomycotina</taxon>
        <taxon>Leotiomycetes</taxon>
        <taxon>Helotiales</taxon>
        <taxon>Mollisiaceae</taxon>
        <taxon>Mollisia</taxon>
    </lineage>
</organism>
<evidence type="ECO:0000313" key="4">
    <source>
        <dbReference type="Proteomes" id="UP000070700"/>
    </source>
</evidence>